<gene>
    <name evidence="2" type="ORF">K503DRAFT_774778</name>
</gene>
<proteinExistence type="predicted"/>
<feature type="region of interest" description="Disordered" evidence="1">
    <location>
        <begin position="108"/>
        <end position="132"/>
    </location>
</feature>
<organism evidence="2 3">
    <name type="scientific">Rhizopogon vinicolor AM-OR11-026</name>
    <dbReference type="NCBI Taxonomy" id="1314800"/>
    <lineage>
        <taxon>Eukaryota</taxon>
        <taxon>Fungi</taxon>
        <taxon>Dikarya</taxon>
        <taxon>Basidiomycota</taxon>
        <taxon>Agaricomycotina</taxon>
        <taxon>Agaricomycetes</taxon>
        <taxon>Agaricomycetidae</taxon>
        <taxon>Boletales</taxon>
        <taxon>Suillineae</taxon>
        <taxon>Rhizopogonaceae</taxon>
        <taxon>Rhizopogon</taxon>
    </lineage>
</organism>
<reference evidence="2 3" key="1">
    <citation type="submission" date="2016-06" db="EMBL/GenBank/DDBJ databases">
        <title>Comparative genomics of the ectomycorrhizal sister species Rhizopogon vinicolor and Rhizopogon vesiculosus (Basidiomycota: Boletales) reveals a divergence of the mating type B locus.</title>
        <authorList>
            <consortium name="DOE Joint Genome Institute"/>
            <person name="Mujic A.B."/>
            <person name="Kuo A."/>
            <person name="Tritt A."/>
            <person name="Lipzen A."/>
            <person name="Chen C."/>
            <person name="Johnson J."/>
            <person name="Sharma A."/>
            <person name="Barry K."/>
            <person name="Grigoriev I.V."/>
            <person name="Spatafora J.W."/>
        </authorList>
    </citation>
    <scope>NUCLEOTIDE SEQUENCE [LARGE SCALE GENOMIC DNA]</scope>
    <source>
        <strain evidence="2 3">AM-OR11-026</strain>
    </source>
</reference>
<keyword evidence="3" id="KW-1185">Reference proteome</keyword>
<dbReference type="Proteomes" id="UP000092154">
    <property type="component" value="Unassembled WGS sequence"/>
</dbReference>
<accession>A0A1B7MNP7</accession>
<name>A0A1B7MNP7_9AGAM</name>
<dbReference type="STRING" id="1314800.A0A1B7MNP7"/>
<feature type="compositionally biased region" description="Low complexity" evidence="1">
    <location>
        <begin position="46"/>
        <end position="55"/>
    </location>
</feature>
<protein>
    <submittedName>
        <fullName evidence="2">Uncharacterized protein</fullName>
    </submittedName>
</protein>
<feature type="region of interest" description="Disordered" evidence="1">
    <location>
        <begin position="1"/>
        <end position="23"/>
    </location>
</feature>
<dbReference type="EMBL" id="KV448639">
    <property type="protein sequence ID" value="OAX34232.1"/>
    <property type="molecule type" value="Genomic_DNA"/>
</dbReference>
<dbReference type="OrthoDB" id="3184410at2759"/>
<dbReference type="AlphaFoldDB" id="A0A1B7MNP7"/>
<evidence type="ECO:0000256" key="1">
    <source>
        <dbReference type="SAM" id="MobiDB-lite"/>
    </source>
</evidence>
<sequence>MSSPFSVPSSTVNNPNNSTNNVPFQIPPNFGMSYNYMATMHGPNTQQQQQQQHQQFFPMLPPGKNDLEVLENLKTIIKEGQHEFYRAIPQPAALASLYLGPTAPQSAAYHSPYNSPPQDSNTDPNRRPTDPVLKDAWKATTTLPNVLILAVLLLESSVDYLF</sequence>
<feature type="region of interest" description="Disordered" evidence="1">
    <location>
        <begin position="43"/>
        <end position="63"/>
    </location>
</feature>
<feature type="compositionally biased region" description="Polar residues" evidence="1">
    <location>
        <begin position="112"/>
        <end position="123"/>
    </location>
</feature>
<evidence type="ECO:0000313" key="2">
    <source>
        <dbReference type="EMBL" id="OAX34232.1"/>
    </source>
</evidence>
<evidence type="ECO:0000313" key="3">
    <source>
        <dbReference type="Proteomes" id="UP000092154"/>
    </source>
</evidence>
<dbReference type="InParanoid" id="A0A1B7MNP7"/>